<reference evidence="4" key="2">
    <citation type="journal article" date="2018" name="Sci. Data">
        <title>The draft genome sequence of cork oak.</title>
        <authorList>
            <person name="Ramos A.M."/>
            <person name="Usie A."/>
            <person name="Barbosa P."/>
            <person name="Barros P.M."/>
            <person name="Capote T."/>
            <person name="Chaves I."/>
            <person name="Simoes F."/>
            <person name="Abreu I."/>
            <person name="Carrasquinho I."/>
            <person name="Faro C."/>
            <person name="Guimaraes J.B."/>
            <person name="Mendonca D."/>
            <person name="Nobrega F."/>
            <person name="Rodrigues L."/>
            <person name="Saibo N.J.M."/>
            <person name="Varela M.C."/>
            <person name="Egas C."/>
            <person name="Matos J."/>
            <person name="Miguel C.M."/>
            <person name="Oliveira M.M."/>
            <person name="Ricardo C.P."/>
            <person name="Goncalves S."/>
        </authorList>
    </citation>
    <scope>NUCLEOTIDE SEQUENCE [LARGE SCALE GENOMIC DNA]</scope>
    <source>
        <strain evidence="4">HL8</strain>
    </source>
</reference>
<evidence type="ECO:0000256" key="2">
    <source>
        <dbReference type="ARBA" id="ARBA00022704"/>
    </source>
</evidence>
<evidence type="ECO:0000259" key="3">
    <source>
        <dbReference type="Pfam" id="PF16845"/>
    </source>
</evidence>
<accession>A0AAW0M7J5</accession>
<organism evidence="4">
    <name type="scientific">Quercus suber</name>
    <name type="common">Cork oak</name>
    <dbReference type="NCBI Taxonomy" id="58331"/>
    <lineage>
        <taxon>Eukaryota</taxon>
        <taxon>Viridiplantae</taxon>
        <taxon>Streptophyta</taxon>
        <taxon>Embryophyta</taxon>
        <taxon>Tracheophyta</taxon>
        <taxon>Spermatophyta</taxon>
        <taxon>Magnoliopsida</taxon>
        <taxon>eudicotyledons</taxon>
        <taxon>Gunneridae</taxon>
        <taxon>Pentapetalae</taxon>
        <taxon>rosids</taxon>
        <taxon>fabids</taxon>
        <taxon>Fagales</taxon>
        <taxon>Fagaceae</taxon>
        <taxon>Quercus</taxon>
    </lineage>
</organism>
<proteinExistence type="predicted"/>
<comment type="caution">
    <text evidence="4">The sequence shown here is derived from an EMBL/GenBank/DDBJ whole genome shotgun (WGS) entry which is preliminary data.</text>
</comment>
<evidence type="ECO:0000313" key="4">
    <source>
        <dbReference type="EMBL" id="KAK7859268.1"/>
    </source>
</evidence>
<dbReference type="PANTHER" id="PTHR47364">
    <property type="entry name" value="CYSTEINE PROTEINASE INHIBITOR 5"/>
    <property type="match status" value="1"/>
</dbReference>
<dbReference type="GO" id="GO:0004869">
    <property type="term" value="F:cysteine-type endopeptidase inhibitor activity"/>
    <property type="evidence" value="ECO:0007669"/>
    <property type="project" value="UniProtKB-KW"/>
</dbReference>
<protein>
    <submittedName>
        <fullName evidence="4">Snf2 domain-containing protein classy 4</fullName>
    </submittedName>
</protein>
<keyword evidence="1" id="KW-0646">Protease inhibitor</keyword>
<evidence type="ECO:0000256" key="1">
    <source>
        <dbReference type="ARBA" id="ARBA00022690"/>
    </source>
</evidence>
<gene>
    <name evidence="4" type="primary">CLSY4</name>
    <name evidence="4" type="ORF">CFP56_007743</name>
</gene>
<dbReference type="InterPro" id="IPR000010">
    <property type="entry name" value="Cystatin_dom"/>
</dbReference>
<reference evidence="4" key="3">
    <citation type="submission" date="2023-07" db="EMBL/GenBank/DDBJ databases">
        <title>An improved reference 1 genome and first organelle genomes of Quercus suber.</title>
        <authorList>
            <consortium name="Genosuber Consortium"/>
            <person name="Usie A."/>
            <person name="Serra O."/>
            <person name="Barros P."/>
        </authorList>
    </citation>
    <scope>NUCLEOTIDE SEQUENCE</scope>
    <source>
        <strain evidence="4">HL8</strain>
        <tissue evidence="4">Leaves</tissue>
    </source>
</reference>
<dbReference type="Pfam" id="PF16845">
    <property type="entry name" value="SQAPI"/>
    <property type="match status" value="1"/>
</dbReference>
<dbReference type="InterPro" id="IPR046350">
    <property type="entry name" value="Cystatin_sf"/>
</dbReference>
<feature type="domain" description="Cystatin" evidence="3">
    <location>
        <begin position="14"/>
        <end position="76"/>
    </location>
</feature>
<dbReference type="EMBL" id="PKMF04000014">
    <property type="protein sequence ID" value="KAK7859268.1"/>
    <property type="molecule type" value="Genomic_DNA"/>
</dbReference>
<sequence length="140" mass="16138">MECKSCGWQPAESINPPNVKEIGEFRVAKHNMVALADLKFERVVRCERQVVATDSRAISKNYEAVVWEKLCTLERQAISWAYRIGQNRVLDAYHLITYCKQVEKDPLSELVFSSTNKENDKRKSSAVVSEANILDEMEWQ</sequence>
<dbReference type="Gene3D" id="3.10.450.10">
    <property type="match status" value="1"/>
</dbReference>
<dbReference type="PANTHER" id="PTHR47364:SF2">
    <property type="entry name" value="CYSTEINE PROTEINASE INHIBITOR 5"/>
    <property type="match status" value="1"/>
</dbReference>
<name>A0AAW0M7J5_QUESU</name>
<dbReference type="SUPFAM" id="SSF54403">
    <property type="entry name" value="Cystatin/monellin"/>
    <property type="match status" value="1"/>
</dbReference>
<dbReference type="AlphaFoldDB" id="A0AAW0M7J5"/>
<reference evidence="4" key="1">
    <citation type="submission" date="2017-12" db="EMBL/GenBank/DDBJ databases">
        <authorList>
            <person name="Barbosa P."/>
            <person name="Usie A."/>
            <person name="Ramos A.M."/>
        </authorList>
    </citation>
    <scope>NUCLEOTIDE SEQUENCE</scope>
    <source>
        <strain evidence="4">HL8</strain>
        <tissue evidence="4">Leaves</tissue>
    </source>
</reference>
<keyword evidence="2" id="KW-0789">Thiol protease inhibitor</keyword>